<proteinExistence type="predicted"/>
<accession>A0A1N6YAP8</accession>
<keyword evidence="2" id="KW-1185">Reference proteome</keyword>
<protein>
    <submittedName>
        <fullName evidence="1">Uncharacterized protein</fullName>
    </submittedName>
</protein>
<evidence type="ECO:0000313" key="2">
    <source>
        <dbReference type="Proteomes" id="UP000186400"/>
    </source>
</evidence>
<reference evidence="1 2" key="1">
    <citation type="submission" date="2017-01" db="EMBL/GenBank/DDBJ databases">
        <authorList>
            <person name="Mah S.A."/>
            <person name="Swanson W.J."/>
            <person name="Moy G.W."/>
            <person name="Vacquier V.D."/>
        </authorList>
    </citation>
    <scope>NUCLEOTIDE SEQUENCE [LARGE SCALE GENOMIC DNA]</scope>
    <source>
        <strain evidence="1 2">ASpG1</strain>
    </source>
</reference>
<dbReference type="AlphaFoldDB" id="A0A1N6YAP8"/>
<gene>
    <name evidence="1" type="ORF">SAMN05920897_1463</name>
</gene>
<sequence>MATYTREDAARLLIHTKFTMEEICVTGGMKDRMRSDFVDELRGLELPALLADLPEMRQGELQELVEQMRCWLDMLGYRYNMHDRHIKAPAQILQTSGQQEGWGPIRWISTYEAYRETVEVQVPPITQAEKDQLYDEVAPALVGLTEDRFTALRVEMVNAENVLERINFGIDTLLSELYHFLNGFQSRRQWDELWIGVALINGGLEYYSIGSVQGLAETPHDIEEQYYRVREGNLTVRDMLMEIQEKVLEHQVQRERTIGLILSYSMEEKRRRLIRNDLW</sequence>
<name>A0A1N6YAP8_9SPIO</name>
<dbReference type="Proteomes" id="UP000186400">
    <property type="component" value="Unassembled WGS sequence"/>
</dbReference>
<dbReference type="EMBL" id="FTMS01000046">
    <property type="protein sequence ID" value="SIR11705.1"/>
    <property type="molecule type" value="Genomic_DNA"/>
</dbReference>
<organism evidence="1 2">
    <name type="scientific">Alkalispirochaeta americana</name>
    <dbReference type="NCBI Taxonomy" id="159291"/>
    <lineage>
        <taxon>Bacteria</taxon>
        <taxon>Pseudomonadati</taxon>
        <taxon>Spirochaetota</taxon>
        <taxon>Spirochaetia</taxon>
        <taxon>Spirochaetales</taxon>
        <taxon>Spirochaetaceae</taxon>
        <taxon>Alkalispirochaeta</taxon>
    </lineage>
</organism>
<evidence type="ECO:0000313" key="1">
    <source>
        <dbReference type="EMBL" id="SIR11705.1"/>
    </source>
</evidence>
<dbReference type="RefSeq" id="WP_076490015.1">
    <property type="nucleotide sequence ID" value="NZ_FTMS01000046.1"/>
</dbReference>
<dbReference type="STRING" id="159291.SAMN05920897_1463"/>